<sequence>MSIELAEPTAREGGHRNARPHAVVLGSEAQAVAAARAVADAIRPLATDRSRESAPPAEQLDILFQSGVPAIAVPKALGGLGASIETIADTVRIISHADGGIGQILQLHNVMIAGLFNSGMPETRAYFAPLVLRGDRFANALAEVGGKNKLTFKTTLTPRPEGGHVLNGRKFYATGSYLADWLMVGCAGENGAVRSAYVPRNEPGVTVIDDWRAFGQRNTMSGTVIFEDVIVPDEFAPDRGKPARTGLTLAQILHAAIDTGIARGALDASIDYLQHHSRAWIESGQDRIADEAHVIKQIGELASAAWLAEVALRHASQVFDRQIADPQNEELTTEAILAVANARVQSDHASLRIGTHLFDLLGASAVLDKWNLDRFWRNARAHTTHDPIRWRLHAIGDHALNGATPVDFPLSPENRVRFLAG</sequence>
<evidence type="ECO:0000256" key="5">
    <source>
        <dbReference type="ARBA" id="ARBA00023002"/>
    </source>
</evidence>
<comment type="caution">
    <text evidence="17">The sequence shown here is derived from an EMBL/GenBank/DDBJ whole genome shotgun (WGS) entry which is preliminary data.</text>
</comment>
<evidence type="ECO:0000313" key="17">
    <source>
        <dbReference type="EMBL" id="EQA98683.1"/>
    </source>
</evidence>
<accession>T0HM88</accession>
<evidence type="ECO:0000256" key="10">
    <source>
        <dbReference type="ARBA" id="ARBA00034345"/>
    </source>
</evidence>
<comment type="subcellular location">
    <subcellularLocation>
        <location evidence="1">Cytoplasm</location>
    </subcellularLocation>
</comment>
<evidence type="ECO:0000256" key="8">
    <source>
        <dbReference type="ARBA" id="ARBA00034317"/>
    </source>
</evidence>
<dbReference type="InterPro" id="IPR013107">
    <property type="entry name" value="Acyl-CoA_DH_C"/>
</dbReference>
<dbReference type="PATRIC" id="fig|1329909.3.peg.3899"/>
<dbReference type="AlphaFoldDB" id="T0HM88"/>
<dbReference type="InterPro" id="IPR006091">
    <property type="entry name" value="Acyl-CoA_Oxase/DH_mid-dom"/>
</dbReference>
<keyword evidence="6" id="KW-0503">Monooxygenase</keyword>
<dbReference type="Gene3D" id="2.40.110.10">
    <property type="entry name" value="Butyryl-CoA Dehydrogenase, subunit A, domain 2"/>
    <property type="match status" value="1"/>
</dbReference>
<comment type="pathway">
    <text evidence="7">Sulfur metabolism; dibenzothiophene degradation.</text>
</comment>
<evidence type="ECO:0000259" key="16">
    <source>
        <dbReference type="Pfam" id="PF08028"/>
    </source>
</evidence>
<dbReference type="Pfam" id="PF08028">
    <property type="entry name" value="Acyl-CoA_dh_2"/>
    <property type="match status" value="1"/>
</dbReference>
<evidence type="ECO:0000256" key="2">
    <source>
        <dbReference type="ARBA" id="ARBA00022630"/>
    </source>
</evidence>
<gene>
    <name evidence="17" type="ORF">L288_20255</name>
</gene>
<evidence type="ECO:0000256" key="9">
    <source>
        <dbReference type="ARBA" id="ARBA00034328"/>
    </source>
</evidence>
<dbReference type="GO" id="GO:0004497">
    <property type="term" value="F:monooxygenase activity"/>
    <property type="evidence" value="ECO:0007669"/>
    <property type="project" value="UniProtKB-KW"/>
</dbReference>
<dbReference type="GO" id="GO:0005737">
    <property type="term" value="C:cytoplasm"/>
    <property type="evidence" value="ECO:0007669"/>
    <property type="project" value="UniProtKB-SubCell"/>
</dbReference>
<dbReference type="Gene3D" id="1.20.140.10">
    <property type="entry name" value="Butyryl-CoA Dehydrogenase, subunit A, domain 3"/>
    <property type="match status" value="1"/>
</dbReference>
<dbReference type="Proteomes" id="UP000015525">
    <property type="component" value="Unassembled WGS sequence"/>
</dbReference>
<dbReference type="PANTHER" id="PTHR43884:SF12">
    <property type="entry name" value="ISOVALERYL-COA DEHYDROGENASE, MITOCHONDRIAL-RELATED"/>
    <property type="match status" value="1"/>
</dbReference>
<dbReference type="Pfam" id="PF02771">
    <property type="entry name" value="Acyl-CoA_dh_N"/>
    <property type="match status" value="1"/>
</dbReference>
<keyword evidence="3" id="KW-0288">FMN</keyword>
<dbReference type="SUPFAM" id="SSF47203">
    <property type="entry name" value="Acyl-CoA dehydrogenase C-terminal domain-like"/>
    <property type="match status" value="1"/>
</dbReference>
<evidence type="ECO:0000256" key="7">
    <source>
        <dbReference type="ARBA" id="ARBA00034307"/>
    </source>
</evidence>
<dbReference type="GO" id="GO:0006552">
    <property type="term" value="P:L-leucine catabolic process"/>
    <property type="evidence" value="ECO:0007669"/>
    <property type="project" value="TreeGrafter"/>
</dbReference>
<dbReference type="InterPro" id="IPR037069">
    <property type="entry name" value="AcylCoA_DH/ox_N_sf"/>
</dbReference>
<evidence type="ECO:0000256" key="13">
    <source>
        <dbReference type="ARBA" id="ARBA00049456"/>
    </source>
</evidence>
<reference evidence="17 18" key="1">
    <citation type="journal article" date="2013" name="Genome Announc.">
        <title>Draft Genome Sequence of Sphingobium quisquiliarum Strain P25T, a Novel Hexachlorocyclohexane (HCH)-Degrading Bacterium Isolated from an HCH Dumpsite.</title>
        <authorList>
            <person name="Kumar Singh A."/>
            <person name="Sangwan N."/>
            <person name="Sharma A."/>
            <person name="Gupta V."/>
            <person name="Khurana J.P."/>
            <person name="Lal R."/>
        </authorList>
    </citation>
    <scope>NUCLEOTIDE SEQUENCE [LARGE SCALE GENOMIC DNA]</scope>
    <source>
        <strain evidence="17 18">P25</strain>
    </source>
</reference>
<dbReference type="InterPro" id="IPR013786">
    <property type="entry name" value="AcylCoA_DH/ox_N"/>
</dbReference>
<comment type="catalytic activity">
    <reaction evidence="12">
        <text>dibenzothiophene 5-oxide + FMNH2 + O2 = dibenzothiophene 5,5-dioxide + FMN + H2O + H(+)</text>
        <dbReference type="Rhea" id="RHEA:49080"/>
        <dbReference type="ChEBI" id="CHEBI:15377"/>
        <dbReference type="ChEBI" id="CHEBI:15378"/>
        <dbReference type="ChEBI" id="CHEBI:15379"/>
        <dbReference type="ChEBI" id="CHEBI:23683"/>
        <dbReference type="ChEBI" id="CHEBI:57618"/>
        <dbReference type="ChEBI" id="CHEBI:58210"/>
        <dbReference type="ChEBI" id="CHEBI:90356"/>
    </reaction>
</comment>
<dbReference type="GO" id="GO:0008470">
    <property type="term" value="F:3-methylbutanoyl-CoA dehydrogenase activity"/>
    <property type="evidence" value="ECO:0007669"/>
    <property type="project" value="TreeGrafter"/>
</dbReference>
<comment type="catalytic activity">
    <reaction evidence="13">
        <text>dibenzothiophene + 2 FMNH2 + 2 O2 = dibenzothiophene 5,5-dioxide + 2 FMN + 2 H2O + 2 H(+)</text>
        <dbReference type="Rhea" id="RHEA:49072"/>
        <dbReference type="ChEBI" id="CHEBI:15377"/>
        <dbReference type="ChEBI" id="CHEBI:15378"/>
        <dbReference type="ChEBI" id="CHEBI:15379"/>
        <dbReference type="ChEBI" id="CHEBI:23681"/>
        <dbReference type="ChEBI" id="CHEBI:57618"/>
        <dbReference type="ChEBI" id="CHEBI:58210"/>
        <dbReference type="ChEBI" id="CHEBI:90356"/>
        <dbReference type="EC" id="1.14.14.21"/>
    </reaction>
</comment>
<dbReference type="PANTHER" id="PTHR43884">
    <property type="entry name" value="ACYL-COA DEHYDROGENASE"/>
    <property type="match status" value="1"/>
</dbReference>
<evidence type="ECO:0000313" key="18">
    <source>
        <dbReference type="Proteomes" id="UP000015525"/>
    </source>
</evidence>
<feature type="domain" description="Acyl-CoA dehydrogenase C-terminal" evidence="16">
    <location>
        <begin position="252"/>
        <end position="386"/>
    </location>
</feature>
<evidence type="ECO:0000256" key="12">
    <source>
        <dbReference type="ARBA" id="ARBA00048445"/>
    </source>
</evidence>
<evidence type="ECO:0000259" key="15">
    <source>
        <dbReference type="Pfam" id="PF02771"/>
    </source>
</evidence>
<keyword evidence="18" id="KW-1185">Reference proteome</keyword>
<dbReference type="InterPro" id="IPR009100">
    <property type="entry name" value="AcylCoA_DH/oxidase_NM_dom_sf"/>
</dbReference>
<dbReference type="RefSeq" id="WP_021240030.1">
    <property type="nucleotide sequence ID" value="NZ_ATHO01000170.1"/>
</dbReference>
<name>T0HM88_9SPHN</name>
<dbReference type="GO" id="GO:0050660">
    <property type="term" value="F:flavin adenine dinucleotide binding"/>
    <property type="evidence" value="ECO:0007669"/>
    <property type="project" value="InterPro"/>
</dbReference>
<proteinExistence type="inferred from homology"/>
<dbReference type="PIRSF" id="PIRSF016578">
    <property type="entry name" value="HsaA"/>
    <property type="match status" value="1"/>
</dbReference>
<evidence type="ECO:0000256" key="1">
    <source>
        <dbReference type="ARBA" id="ARBA00004496"/>
    </source>
</evidence>
<protein>
    <recommendedName>
        <fullName evidence="10">Dibenzothiophene monooxygenase</fullName>
        <ecNumber evidence="9">1.14.14.21</ecNumber>
    </recommendedName>
</protein>
<dbReference type="EC" id="1.14.14.21" evidence="9"/>
<dbReference type="InterPro" id="IPR046373">
    <property type="entry name" value="Acyl-CoA_Oxase/DH_mid-dom_sf"/>
</dbReference>
<dbReference type="InterPro" id="IPR036250">
    <property type="entry name" value="AcylCo_DH-like_C"/>
</dbReference>
<evidence type="ECO:0000259" key="14">
    <source>
        <dbReference type="Pfam" id="PF02770"/>
    </source>
</evidence>
<evidence type="ECO:0000256" key="4">
    <source>
        <dbReference type="ARBA" id="ARBA00022741"/>
    </source>
</evidence>
<feature type="domain" description="Acyl-CoA oxidase/dehydrogenase middle" evidence="14">
    <location>
        <begin position="145"/>
        <end position="229"/>
    </location>
</feature>
<organism evidence="17 18">
    <name type="scientific">Sphingobium quisquiliarum P25</name>
    <dbReference type="NCBI Taxonomy" id="1329909"/>
    <lineage>
        <taxon>Bacteria</taxon>
        <taxon>Pseudomonadati</taxon>
        <taxon>Pseudomonadota</taxon>
        <taxon>Alphaproteobacteria</taxon>
        <taxon>Sphingomonadales</taxon>
        <taxon>Sphingomonadaceae</taxon>
        <taxon>Sphingobium</taxon>
    </lineage>
</organism>
<dbReference type="Pfam" id="PF02770">
    <property type="entry name" value="Acyl-CoA_dh_M"/>
    <property type="match status" value="1"/>
</dbReference>
<evidence type="ECO:0000256" key="3">
    <source>
        <dbReference type="ARBA" id="ARBA00022643"/>
    </source>
</evidence>
<keyword evidence="5" id="KW-0560">Oxidoreductase</keyword>
<evidence type="ECO:0000256" key="6">
    <source>
        <dbReference type="ARBA" id="ARBA00023033"/>
    </source>
</evidence>
<keyword evidence="2" id="KW-0285">Flavoprotein</keyword>
<dbReference type="EMBL" id="ATHO01000170">
    <property type="protein sequence ID" value="EQA98683.1"/>
    <property type="molecule type" value="Genomic_DNA"/>
</dbReference>
<keyword evidence="4" id="KW-0547">Nucleotide-binding</keyword>
<comment type="similarity">
    <text evidence="8">Belongs to the DszC flavin monooxygenase family.</text>
</comment>
<comment type="catalytic activity">
    <reaction evidence="11">
        <text>dibenzothiophene + FMNH2 + O2 = dibenzothiophene 5-oxide + FMN + H2O + H(+)</text>
        <dbReference type="Rhea" id="RHEA:49076"/>
        <dbReference type="ChEBI" id="CHEBI:15377"/>
        <dbReference type="ChEBI" id="CHEBI:15378"/>
        <dbReference type="ChEBI" id="CHEBI:15379"/>
        <dbReference type="ChEBI" id="CHEBI:23681"/>
        <dbReference type="ChEBI" id="CHEBI:23683"/>
        <dbReference type="ChEBI" id="CHEBI:57618"/>
        <dbReference type="ChEBI" id="CHEBI:58210"/>
    </reaction>
</comment>
<dbReference type="SUPFAM" id="SSF56645">
    <property type="entry name" value="Acyl-CoA dehydrogenase NM domain-like"/>
    <property type="match status" value="1"/>
</dbReference>
<dbReference type="Gene3D" id="1.10.540.10">
    <property type="entry name" value="Acyl-CoA dehydrogenase/oxidase, N-terminal domain"/>
    <property type="match status" value="1"/>
</dbReference>
<evidence type="ECO:0000256" key="11">
    <source>
        <dbReference type="ARBA" id="ARBA00047859"/>
    </source>
</evidence>
<feature type="domain" description="Acyl-CoA dehydrogenase/oxidase N-terminal" evidence="15">
    <location>
        <begin position="33"/>
        <end position="135"/>
    </location>
</feature>